<evidence type="ECO:0000256" key="1">
    <source>
        <dbReference type="ARBA" id="ARBA00023015"/>
    </source>
</evidence>
<dbReference type="EMBL" id="AP022599">
    <property type="protein sequence ID" value="BBY80173.1"/>
    <property type="molecule type" value="Genomic_DNA"/>
</dbReference>
<dbReference type="Proteomes" id="UP000467252">
    <property type="component" value="Chromosome"/>
</dbReference>
<keyword evidence="7" id="KW-1185">Reference proteome</keyword>
<keyword evidence="1" id="KW-0805">Transcription regulation</keyword>
<accession>A0A7I7UH05</accession>
<evidence type="ECO:0000256" key="3">
    <source>
        <dbReference type="ARBA" id="ARBA00023163"/>
    </source>
</evidence>
<feature type="DNA-binding region" description="H-T-H motif" evidence="4">
    <location>
        <begin position="38"/>
        <end position="57"/>
    </location>
</feature>
<dbReference type="InterPro" id="IPR009057">
    <property type="entry name" value="Homeodomain-like_sf"/>
</dbReference>
<feature type="domain" description="HTH tetR-type" evidence="5">
    <location>
        <begin position="16"/>
        <end position="75"/>
    </location>
</feature>
<reference evidence="6 7" key="1">
    <citation type="journal article" date="2019" name="Emerg. Microbes Infect.">
        <title>Comprehensive subspecies identification of 175 nontuberculous mycobacteria species based on 7547 genomic profiles.</title>
        <authorList>
            <person name="Matsumoto Y."/>
            <person name="Kinjo T."/>
            <person name="Motooka D."/>
            <person name="Nabeya D."/>
            <person name="Jung N."/>
            <person name="Uechi K."/>
            <person name="Horii T."/>
            <person name="Iida T."/>
            <person name="Fujita J."/>
            <person name="Nakamura S."/>
        </authorList>
    </citation>
    <scope>NUCLEOTIDE SEQUENCE [LARGE SCALE GENOMIC DNA]</scope>
    <source>
        <strain evidence="6 7">JCM 6370</strain>
    </source>
</reference>
<evidence type="ECO:0000256" key="2">
    <source>
        <dbReference type="ARBA" id="ARBA00023125"/>
    </source>
</evidence>
<proteinExistence type="predicted"/>
<dbReference type="PANTHER" id="PTHR30055:SF234">
    <property type="entry name" value="HTH-TYPE TRANSCRIPTIONAL REGULATOR BETI"/>
    <property type="match status" value="1"/>
</dbReference>
<dbReference type="RefSeq" id="WP_163898383.1">
    <property type="nucleotide sequence ID" value="NZ_AP022599.1"/>
</dbReference>
<dbReference type="Gene3D" id="1.10.357.10">
    <property type="entry name" value="Tetracycline Repressor, domain 2"/>
    <property type="match status" value="1"/>
</dbReference>
<dbReference type="AlphaFoldDB" id="A0A7I7UH05"/>
<protein>
    <recommendedName>
        <fullName evidence="5">HTH tetR-type domain-containing protein</fullName>
    </recommendedName>
</protein>
<dbReference type="InterPro" id="IPR001647">
    <property type="entry name" value="HTH_TetR"/>
</dbReference>
<keyword evidence="3" id="KW-0804">Transcription</keyword>
<evidence type="ECO:0000313" key="7">
    <source>
        <dbReference type="Proteomes" id="UP000467252"/>
    </source>
</evidence>
<organism evidence="6 7">
    <name type="scientific">Mycolicibacterium pulveris</name>
    <name type="common">Mycobacterium pulveris</name>
    <dbReference type="NCBI Taxonomy" id="36813"/>
    <lineage>
        <taxon>Bacteria</taxon>
        <taxon>Bacillati</taxon>
        <taxon>Actinomycetota</taxon>
        <taxon>Actinomycetes</taxon>
        <taxon>Mycobacteriales</taxon>
        <taxon>Mycobacteriaceae</taxon>
        <taxon>Mycolicibacterium</taxon>
    </lineage>
</organism>
<evidence type="ECO:0000256" key="4">
    <source>
        <dbReference type="PROSITE-ProRule" id="PRU00335"/>
    </source>
</evidence>
<dbReference type="GO" id="GO:0003700">
    <property type="term" value="F:DNA-binding transcription factor activity"/>
    <property type="evidence" value="ECO:0007669"/>
    <property type="project" value="TreeGrafter"/>
</dbReference>
<dbReference type="PRINTS" id="PR00455">
    <property type="entry name" value="HTHTETR"/>
</dbReference>
<dbReference type="PROSITE" id="PS50977">
    <property type="entry name" value="HTH_TETR_2"/>
    <property type="match status" value="1"/>
</dbReference>
<sequence length="226" mass="25315">MAKLDVAPTPVRRRPAEVRRLLLAAAERVAVRKGMSASAQEIAAEAGVHRSVLYRHFTSAEELVQMAMLRPFDEFLERIQLMTARSEEAEPTPLWDLMVGFLGDLLDILFDHRDFLSMALSESSPLGDADRTELQHRLGGVLDDIGELAVRAGVTRGLDLQNARINTRLAIAMASGVATYERWLLPDPHWPEQRETLIEQMASVLLYGVRAVPDAQKRPDRLSPKR</sequence>
<evidence type="ECO:0000313" key="6">
    <source>
        <dbReference type="EMBL" id="BBY80173.1"/>
    </source>
</evidence>
<dbReference type="GO" id="GO:0000976">
    <property type="term" value="F:transcription cis-regulatory region binding"/>
    <property type="evidence" value="ECO:0007669"/>
    <property type="project" value="TreeGrafter"/>
</dbReference>
<gene>
    <name evidence="6" type="ORF">MPUL_13310</name>
</gene>
<name>A0A7I7UH05_MYCPV</name>
<dbReference type="PANTHER" id="PTHR30055">
    <property type="entry name" value="HTH-TYPE TRANSCRIPTIONAL REGULATOR RUTR"/>
    <property type="match status" value="1"/>
</dbReference>
<keyword evidence="2 4" id="KW-0238">DNA-binding</keyword>
<dbReference type="Pfam" id="PF00440">
    <property type="entry name" value="TetR_N"/>
    <property type="match status" value="1"/>
</dbReference>
<evidence type="ECO:0000259" key="5">
    <source>
        <dbReference type="PROSITE" id="PS50977"/>
    </source>
</evidence>
<dbReference type="InterPro" id="IPR050109">
    <property type="entry name" value="HTH-type_TetR-like_transc_reg"/>
</dbReference>
<dbReference type="SUPFAM" id="SSF46689">
    <property type="entry name" value="Homeodomain-like"/>
    <property type="match status" value="1"/>
</dbReference>